<gene>
    <name evidence="9" type="ORF">UU7_00485</name>
</gene>
<organism evidence="9 10">
    <name type="scientific">Rhodanobacter spathiphylli B39</name>
    <dbReference type="NCBI Taxonomy" id="1163407"/>
    <lineage>
        <taxon>Bacteria</taxon>
        <taxon>Pseudomonadati</taxon>
        <taxon>Pseudomonadota</taxon>
        <taxon>Gammaproteobacteria</taxon>
        <taxon>Lysobacterales</taxon>
        <taxon>Rhodanobacteraceae</taxon>
        <taxon>Rhodanobacter</taxon>
    </lineage>
</organism>
<name>I4W7C9_9GAMM</name>
<feature type="transmembrane region" description="Helical" evidence="8">
    <location>
        <begin position="332"/>
        <end position="354"/>
    </location>
</feature>
<dbReference type="NCBIfam" id="TIGR00802">
    <property type="entry name" value="nico"/>
    <property type="match status" value="1"/>
</dbReference>
<proteinExistence type="inferred from homology"/>
<accession>I4W7C9</accession>
<evidence type="ECO:0000256" key="1">
    <source>
        <dbReference type="ARBA" id="ARBA00004127"/>
    </source>
</evidence>
<dbReference type="PATRIC" id="fig|1163407.3.peg.95"/>
<feature type="transmembrane region" description="Helical" evidence="8">
    <location>
        <begin position="147"/>
        <end position="168"/>
    </location>
</feature>
<feature type="transmembrane region" description="Helical" evidence="8">
    <location>
        <begin position="62"/>
        <end position="80"/>
    </location>
</feature>
<evidence type="ECO:0000256" key="6">
    <source>
        <dbReference type="ARBA" id="ARBA00022989"/>
    </source>
</evidence>
<dbReference type="InterPro" id="IPR004688">
    <property type="entry name" value="Ni/Co_transpt"/>
</dbReference>
<evidence type="ECO:0000256" key="2">
    <source>
        <dbReference type="ARBA" id="ARBA00010892"/>
    </source>
</evidence>
<evidence type="ECO:0000256" key="3">
    <source>
        <dbReference type="ARBA" id="ARBA00022448"/>
    </source>
</evidence>
<dbReference type="Pfam" id="PF03824">
    <property type="entry name" value="NicO"/>
    <property type="match status" value="1"/>
</dbReference>
<evidence type="ECO:0000256" key="7">
    <source>
        <dbReference type="ARBA" id="ARBA00023136"/>
    </source>
</evidence>
<feature type="transmembrane region" description="Helical" evidence="8">
    <location>
        <begin position="202"/>
        <end position="223"/>
    </location>
</feature>
<dbReference type="GO" id="GO:0012505">
    <property type="term" value="C:endomembrane system"/>
    <property type="evidence" value="ECO:0007669"/>
    <property type="project" value="UniProtKB-SubCell"/>
</dbReference>
<dbReference type="STRING" id="1163407.UU7_00485"/>
<keyword evidence="6 8" id="KW-1133">Transmembrane helix</keyword>
<dbReference type="PANTHER" id="PTHR31611:SF0">
    <property type="entry name" value="HIGH-AFFINITY NICKEL TRANSPORT PROTEIN NIC1"/>
    <property type="match status" value="1"/>
</dbReference>
<evidence type="ECO:0000313" key="9">
    <source>
        <dbReference type="EMBL" id="EIL95370.1"/>
    </source>
</evidence>
<evidence type="ECO:0000256" key="4">
    <source>
        <dbReference type="ARBA" id="ARBA00022596"/>
    </source>
</evidence>
<feature type="transmembrane region" description="Helical" evidence="8">
    <location>
        <begin position="285"/>
        <end position="312"/>
    </location>
</feature>
<evidence type="ECO:0000256" key="8">
    <source>
        <dbReference type="RuleBase" id="RU362101"/>
    </source>
</evidence>
<dbReference type="eggNOG" id="COG3376">
    <property type="taxonomic scope" value="Bacteria"/>
</dbReference>
<dbReference type="EMBL" id="AJXT01000003">
    <property type="protein sequence ID" value="EIL95370.1"/>
    <property type="molecule type" value="Genomic_DNA"/>
</dbReference>
<keyword evidence="5 8" id="KW-0812">Transmembrane</keyword>
<dbReference type="AlphaFoldDB" id="I4W7C9"/>
<feature type="transmembrane region" description="Helical" evidence="8">
    <location>
        <begin position="37"/>
        <end position="56"/>
    </location>
</feature>
<evidence type="ECO:0000313" key="10">
    <source>
        <dbReference type="Proteomes" id="UP000003226"/>
    </source>
</evidence>
<keyword evidence="7 8" id="KW-0472">Membrane</keyword>
<protein>
    <recommendedName>
        <fullName evidence="8">Nickel/cobalt efflux system</fullName>
    </recommendedName>
</protein>
<evidence type="ECO:0000256" key="5">
    <source>
        <dbReference type="ARBA" id="ARBA00022692"/>
    </source>
</evidence>
<keyword evidence="10" id="KW-1185">Reference proteome</keyword>
<reference evidence="9 10" key="1">
    <citation type="journal article" date="2012" name="J. Bacteriol.">
        <title>Genome sequences for six rhodanobacter strains, isolated from soils and the terrestrial subsurface, with variable denitrification capabilities.</title>
        <authorList>
            <person name="Kostka J.E."/>
            <person name="Green S.J."/>
            <person name="Rishishwar L."/>
            <person name="Prakash O."/>
            <person name="Katz L.S."/>
            <person name="Marino-Ramirez L."/>
            <person name="Jordan I.K."/>
            <person name="Munk C."/>
            <person name="Ivanova N."/>
            <person name="Mikhailova N."/>
            <person name="Watson D.B."/>
            <person name="Brown S.D."/>
            <person name="Palumbo A.V."/>
            <person name="Brooks S.C."/>
        </authorList>
    </citation>
    <scope>NUCLEOTIDE SEQUENCE [LARGE SCALE GENOMIC DNA]</scope>
    <source>
        <strain evidence="9 10">B39</strain>
    </source>
</reference>
<keyword evidence="4" id="KW-0533">Nickel</keyword>
<dbReference type="PANTHER" id="PTHR31611">
    <property type="entry name" value="HIGH-AFFINITY NICKEL TRANSPORT PROTEIN NIC1"/>
    <property type="match status" value="1"/>
</dbReference>
<dbReference type="RefSeq" id="WP_007804318.1">
    <property type="nucleotide sequence ID" value="NZ_AJXT01000003.1"/>
</dbReference>
<dbReference type="Proteomes" id="UP000003226">
    <property type="component" value="Unassembled WGS sequence"/>
</dbReference>
<feature type="transmembrane region" description="Helical" evidence="8">
    <location>
        <begin position="103"/>
        <end position="127"/>
    </location>
</feature>
<comment type="caution">
    <text evidence="9">The sequence shown here is derived from an EMBL/GenBank/DDBJ whole genome shotgun (WGS) entry which is preliminary data.</text>
</comment>
<dbReference type="GO" id="GO:0005886">
    <property type="term" value="C:plasma membrane"/>
    <property type="evidence" value="ECO:0007669"/>
    <property type="project" value="UniProtKB-SubCell"/>
</dbReference>
<dbReference type="InterPro" id="IPR011541">
    <property type="entry name" value="Ni/Co_transpt_high_affinity"/>
</dbReference>
<feature type="transmembrane region" description="Helical" evidence="8">
    <location>
        <begin position="243"/>
        <end position="264"/>
    </location>
</feature>
<sequence length="376" mass="41185">MMRLSSAPERKPPKSTSVSTFGGIFISARGDLKARIVLLYTLLLVLNAGAWSWAILAFRHMPALLGISLLVYGLGLRHAVDADHIAAIDNVTRKLMQDGQRPVAVGFWFAMGHSAIVVLVATLVMGATSLLGRFESLRAIGGTISTSVSAIFLFAIATMNIIIFCSIYKSYRRVRSGGTYDEENIDLLLSGRGLISRMLRPLFRLVARSSHMFMLGLLFGLGFDTATEIAMFSMSARQISAGVPFGAILVLPALFAAGMALVDTTDGVVMLGAYKWAFVKPIRKLYYNMTITLISVCIAILIGGIETLGLIGNKFELNGAPWRWVAELNSNFNNLGFAVIGVFVFAWMLSYIVYRARRLDDLVVEVPARQSWNLLE</sequence>
<comment type="subcellular location">
    <subcellularLocation>
        <location evidence="8">Cell membrane</location>
        <topology evidence="8">Multi-pass membrane protein</topology>
    </subcellularLocation>
    <subcellularLocation>
        <location evidence="1">Endomembrane system</location>
        <topology evidence="1">Multi-pass membrane protein</topology>
    </subcellularLocation>
</comment>
<dbReference type="GO" id="GO:0015099">
    <property type="term" value="F:nickel cation transmembrane transporter activity"/>
    <property type="evidence" value="ECO:0007669"/>
    <property type="project" value="UniProtKB-UniRule"/>
</dbReference>
<comment type="similarity">
    <text evidence="2 8">Belongs to the NiCoT transporter (TC 2.A.52) family.</text>
</comment>
<keyword evidence="3 8" id="KW-0813">Transport</keyword>